<dbReference type="STRING" id="52694.ACWI_28490"/>
<evidence type="ECO:0000313" key="8">
    <source>
        <dbReference type="Proteomes" id="UP000176244"/>
    </source>
</evidence>
<dbReference type="Pfam" id="PF02826">
    <property type="entry name" value="2-Hacid_dh_C"/>
    <property type="match status" value="1"/>
</dbReference>
<gene>
    <name evidence="7" type="ORF">ACWI_28490</name>
</gene>
<protein>
    <submittedName>
        <fullName evidence="7">Formate dehydrogenase</fullName>
        <ecNumber evidence="7">1.2.1.2</ecNumber>
    </submittedName>
</protein>
<organism evidence="7 8">
    <name type="scientific">Acetobacterium wieringae</name>
    <dbReference type="NCBI Taxonomy" id="52694"/>
    <lineage>
        <taxon>Bacteria</taxon>
        <taxon>Bacillati</taxon>
        <taxon>Bacillota</taxon>
        <taxon>Clostridia</taxon>
        <taxon>Eubacteriales</taxon>
        <taxon>Eubacteriaceae</taxon>
        <taxon>Acetobacterium</taxon>
    </lineage>
</organism>
<name>A0A1F2PG81_9FIRM</name>
<comment type="caution">
    <text evidence="7">The sequence shown here is derived from an EMBL/GenBank/DDBJ whole genome shotgun (WGS) entry which is preliminary data.</text>
</comment>
<dbReference type="Proteomes" id="UP000176244">
    <property type="component" value="Unassembled WGS sequence"/>
</dbReference>
<dbReference type="PANTHER" id="PTHR43761">
    <property type="entry name" value="D-ISOMER SPECIFIC 2-HYDROXYACID DEHYDROGENASE FAMILY PROTEIN (AFU_ORTHOLOGUE AFUA_1G13630)"/>
    <property type="match status" value="1"/>
</dbReference>
<dbReference type="EC" id="1.2.1.2" evidence="7"/>
<dbReference type="GO" id="GO:0051287">
    <property type="term" value="F:NAD binding"/>
    <property type="evidence" value="ECO:0007669"/>
    <property type="project" value="InterPro"/>
</dbReference>
<dbReference type="Pfam" id="PF00389">
    <property type="entry name" value="2-Hacid_dh"/>
    <property type="match status" value="1"/>
</dbReference>
<dbReference type="PROSITE" id="PS00670">
    <property type="entry name" value="D_2_HYDROXYACID_DH_2"/>
    <property type="match status" value="1"/>
</dbReference>
<evidence type="ECO:0000259" key="6">
    <source>
        <dbReference type="Pfam" id="PF02826"/>
    </source>
</evidence>
<evidence type="ECO:0000256" key="2">
    <source>
        <dbReference type="ARBA" id="ARBA00023002"/>
    </source>
</evidence>
<dbReference type="InterPro" id="IPR036291">
    <property type="entry name" value="NAD(P)-bd_dom_sf"/>
</dbReference>
<dbReference type="InterPro" id="IPR050418">
    <property type="entry name" value="D-iso_2-hydroxyacid_DH_PdxB"/>
</dbReference>
<dbReference type="AlphaFoldDB" id="A0A1F2PG81"/>
<dbReference type="OrthoDB" id="9805416at2"/>
<dbReference type="PROSITE" id="PS00671">
    <property type="entry name" value="D_2_HYDROXYACID_DH_3"/>
    <property type="match status" value="1"/>
</dbReference>
<dbReference type="Gene3D" id="3.40.50.720">
    <property type="entry name" value="NAD(P)-binding Rossmann-like Domain"/>
    <property type="match status" value="2"/>
</dbReference>
<dbReference type="SUPFAM" id="SSF51735">
    <property type="entry name" value="NAD(P)-binding Rossmann-fold domains"/>
    <property type="match status" value="1"/>
</dbReference>
<dbReference type="GO" id="GO:0016616">
    <property type="term" value="F:oxidoreductase activity, acting on the CH-OH group of donors, NAD or NADP as acceptor"/>
    <property type="evidence" value="ECO:0007669"/>
    <property type="project" value="InterPro"/>
</dbReference>
<keyword evidence="3" id="KW-0520">NAD</keyword>
<evidence type="ECO:0000259" key="5">
    <source>
        <dbReference type="Pfam" id="PF00389"/>
    </source>
</evidence>
<keyword evidence="2 4" id="KW-0560">Oxidoreductase</keyword>
<sequence>MTKILILTSTKRVEKFSDLSVLPKDWEFVFGESLNTDDAILNVASDADFIFADAVREVSKTLIDNMPNLKLIHSEGVGYNKIDILAAKEKSIYVCNNTAANSAAVAEQTILLILGLQRRLLEGDQLVRSGQQIQAKGSFILDGIPELGSCHVGLVGMGSIALETAKRLQPFGAQFSYFNRSRKSTVENELGLCYLPLEELCKQCDIISLHLPVTPETTGLINADLLSLMKPTTLLINTARGELVVQEDLVAALAAGQIAGAGLDTLYPEPVMLDNPLLNLPESCHYKLLFSPHIGGTTKPAFEKMHKTVWANILAVSKGTCPINIVNGL</sequence>
<dbReference type="RefSeq" id="WP_070372110.1">
    <property type="nucleotide sequence ID" value="NZ_LKEU01000037.1"/>
</dbReference>
<accession>A0A1F2PG81</accession>
<evidence type="ECO:0000256" key="3">
    <source>
        <dbReference type="ARBA" id="ARBA00023027"/>
    </source>
</evidence>
<reference evidence="7 8" key="1">
    <citation type="submission" date="2015-09" db="EMBL/GenBank/DDBJ databases">
        <title>Genome sequence of Acetobacterium wieringae DSM 1911.</title>
        <authorList>
            <person name="Poehlein A."/>
            <person name="Bengelsdorf F.R."/>
            <person name="Schiel-Bengelsdorf B."/>
            <person name="Duerre P."/>
            <person name="Daniel R."/>
        </authorList>
    </citation>
    <scope>NUCLEOTIDE SEQUENCE [LARGE SCALE GENOMIC DNA]</scope>
    <source>
        <strain evidence="7 8">DSM 1911</strain>
    </source>
</reference>
<dbReference type="InterPro" id="IPR029753">
    <property type="entry name" value="D-isomer_DH_CS"/>
</dbReference>
<dbReference type="SUPFAM" id="SSF52283">
    <property type="entry name" value="Formate/glycerate dehydrogenase catalytic domain-like"/>
    <property type="match status" value="1"/>
</dbReference>
<dbReference type="InterPro" id="IPR006139">
    <property type="entry name" value="D-isomer_2_OHA_DH_cat_dom"/>
</dbReference>
<evidence type="ECO:0000256" key="1">
    <source>
        <dbReference type="ARBA" id="ARBA00005854"/>
    </source>
</evidence>
<feature type="domain" description="D-isomer specific 2-hydroxyacid dehydrogenase NAD-binding" evidence="6">
    <location>
        <begin position="111"/>
        <end position="295"/>
    </location>
</feature>
<dbReference type="InterPro" id="IPR006140">
    <property type="entry name" value="D-isomer_DH_NAD-bd"/>
</dbReference>
<comment type="similarity">
    <text evidence="1 4">Belongs to the D-isomer specific 2-hydroxyacid dehydrogenase family.</text>
</comment>
<dbReference type="PANTHER" id="PTHR43761:SF1">
    <property type="entry name" value="D-ISOMER SPECIFIC 2-HYDROXYACID DEHYDROGENASE CATALYTIC DOMAIN-CONTAINING PROTEIN-RELATED"/>
    <property type="match status" value="1"/>
</dbReference>
<dbReference type="EMBL" id="LKEU01000037">
    <property type="protein sequence ID" value="OFV69711.1"/>
    <property type="molecule type" value="Genomic_DNA"/>
</dbReference>
<evidence type="ECO:0000313" key="7">
    <source>
        <dbReference type="EMBL" id="OFV69711.1"/>
    </source>
</evidence>
<feature type="domain" description="D-isomer specific 2-hydroxyacid dehydrogenase catalytic" evidence="5">
    <location>
        <begin position="26"/>
        <end position="327"/>
    </location>
</feature>
<proteinExistence type="inferred from homology"/>
<evidence type="ECO:0000256" key="4">
    <source>
        <dbReference type="RuleBase" id="RU003719"/>
    </source>
</evidence>